<reference evidence="2 3" key="1">
    <citation type="submission" date="2021-12" db="EMBL/GenBank/DDBJ databases">
        <title>Genome sequence of Acetobacter sicerae DmPark20a_162.</title>
        <authorList>
            <person name="Chaston J.M."/>
        </authorList>
    </citation>
    <scope>NUCLEOTIDE SEQUENCE [LARGE SCALE GENOMIC DNA]</scope>
    <source>
        <strain evidence="2 3">DmPark20a_162</strain>
    </source>
</reference>
<evidence type="ECO:0000256" key="1">
    <source>
        <dbReference type="SAM" id="Phobius"/>
    </source>
</evidence>
<evidence type="ECO:0000313" key="3">
    <source>
        <dbReference type="Proteomes" id="UP001521074"/>
    </source>
</evidence>
<dbReference type="EMBL" id="JAJSOJ010000008">
    <property type="protein sequence ID" value="MCE0742825.1"/>
    <property type="molecule type" value="Genomic_DNA"/>
</dbReference>
<comment type="caution">
    <text evidence="2">The sequence shown here is derived from an EMBL/GenBank/DDBJ whole genome shotgun (WGS) entry which is preliminary data.</text>
</comment>
<feature type="transmembrane region" description="Helical" evidence="1">
    <location>
        <begin position="100"/>
        <end position="120"/>
    </location>
</feature>
<accession>A0ABS8VQ83</accession>
<keyword evidence="1" id="KW-1133">Transmembrane helix</keyword>
<keyword evidence="1" id="KW-0812">Transmembrane</keyword>
<gene>
    <name evidence="2" type="ORF">LWC05_02785</name>
</gene>
<proteinExistence type="predicted"/>
<protein>
    <submittedName>
        <fullName evidence="2">DUF2254 domain-containing protein</fullName>
    </submittedName>
</protein>
<keyword evidence="3" id="KW-1185">Reference proteome</keyword>
<organism evidence="2 3">
    <name type="scientific">Acetobacter sicerae</name>
    <dbReference type="NCBI Taxonomy" id="85325"/>
    <lineage>
        <taxon>Bacteria</taxon>
        <taxon>Pseudomonadati</taxon>
        <taxon>Pseudomonadota</taxon>
        <taxon>Alphaproteobacteria</taxon>
        <taxon>Acetobacterales</taxon>
        <taxon>Acetobacteraceae</taxon>
        <taxon>Acetobacter</taxon>
    </lineage>
</organism>
<name>A0ABS8VQ83_9PROT</name>
<dbReference type="InterPro" id="IPR018723">
    <property type="entry name" value="DUF2254_membrane"/>
</dbReference>
<feature type="transmembrane region" description="Helical" evidence="1">
    <location>
        <begin position="15"/>
        <end position="36"/>
    </location>
</feature>
<feature type="transmembrane region" description="Helical" evidence="1">
    <location>
        <begin position="56"/>
        <end position="79"/>
    </location>
</feature>
<keyword evidence="1" id="KW-0472">Membrane</keyword>
<sequence>MPRWRWLLIQITRRLWFRATLIGLAGVIVAAAGIVFQRYITWNIPGTIASSAESDILNIIASSMLTVTTFSLSVMITAYDSSTNDVSPRATRLLIEDSTTQNVLSTFIGSFLFSIVGIISLKTGLYGDHGRVILFIVTIAIIILIVVMLLRWIDHLTRLGRVGATTARVEEVARRAIQERLANPWLGGVPFDGSDVPFGFVAVPSGDVGYVQHIDMDRLSECTEEGLYSVYVSALPGVMTFPDTPLAWISTSSDVEKTNALIANFRKAFSVGNERDFDQDPRFGVSVLAEIGLRALSRAINDPGTVLDVLGRQTRLMALWSTAQTERAGYKPKYPHVHVPGLQDADLFDDAFTLISRDSAHLIEMQLRLQKSLRALAGMGSEKFRSAARLYADTALQRAHESLTSSIDKARLQELVEKEEQLHPFPLQSTEAFSV</sequence>
<feature type="transmembrane region" description="Helical" evidence="1">
    <location>
        <begin position="132"/>
        <end position="153"/>
    </location>
</feature>
<dbReference type="Pfam" id="PF10011">
    <property type="entry name" value="DUF2254"/>
    <property type="match status" value="1"/>
</dbReference>
<evidence type="ECO:0000313" key="2">
    <source>
        <dbReference type="EMBL" id="MCE0742825.1"/>
    </source>
</evidence>
<dbReference type="Proteomes" id="UP001521074">
    <property type="component" value="Unassembled WGS sequence"/>
</dbReference>
<dbReference type="RefSeq" id="WP_232876343.1">
    <property type="nucleotide sequence ID" value="NZ_JAJSOJ010000008.1"/>
</dbReference>